<comment type="caution">
    <text evidence="11">The sequence shown here is derived from an EMBL/GenBank/DDBJ whole genome shotgun (WGS) entry which is preliminary data.</text>
</comment>
<reference evidence="11" key="2">
    <citation type="submission" date="2023-01" db="EMBL/GenBank/DDBJ databases">
        <title>Draft genome sequence of Maritalea porphyrae strain NBRC 107169.</title>
        <authorList>
            <person name="Sun Q."/>
            <person name="Mori K."/>
        </authorList>
    </citation>
    <scope>NUCLEOTIDE SEQUENCE</scope>
    <source>
        <strain evidence="11">NBRC 107169</strain>
    </source>
</reference>
<evidence type="ECO:0000256" key="2">
    <source>
        <dbReference type="ARBA" id="ARBA00007783"/>
    </source>
</evidence>
<organism evidence="11 12">
    <name type="scientific">Maritalea porphyrae</name>
    <dbReference type="NCBI Taxonomy" id="880732"/>
    <lineage>
        <taxon>Bacteria</taxon>
        <taxon>Pseudomonadati</taxon>
        <taxon>Pseudomonadota</taxon>
        <taxon>Alphaproteobacteria</taxon>
        <taxon>Hyphomicrobiales</taxon>
        <taxon>Devosiaceae</taxon>
        <taxon>Maritalea</taxon>
    </lineage>
</organism>
<evidence type="ECO:0000256" key="7">
    <source>
        <dbReference type="ARBA" id="ARBA00023047"/>
    </source>
</evidence>
<comment type="subcellular location">
    <subcellularLocation>
        <location evidence="1">Cell membrane</location>
        <topology evidence="1">Multi-pass membrane protein</topology>
    </subcellularLocation>
</comment>
<dbReference type="Proteomes" id="UP001161405">
    <property type="component" value="Unassembled WGS sequence"/>
</dbReference>
<reference evidence="11" key="1">
    <citation type="journal article" date="2014" name="Int. J. Syst. Evol. Microbiol.">
        <title>Complete genome of a new Firmicutes species belonging to the dominant human colonic microbiota ('Ruminococcus bicirculans') reveals two chromosomes and a selective capacity to utilize plant glucans.</title>
        <authorList>
            <consortium name="NISC Comparative Sequencing Program"/>
            <person name="Wegmann U."/>
            <person name="Louis P."/>
            <person name="Goesmann A."/>
            <person name="Henrissat B."/>
            <person name="Duncan S.H."/>
            <person name="Flint H.J."/>
        </authorList>
    </citation>
    <scope>NUCLEOTIDE SEQUENCE</scope>
    <source>
        <strain evidence="11">NBRC 107169</strain>
    </source>
</reference>
<dbReference type="InterPro" id="IPR013525">
    <property type="entry name" value="ABC2_TM"/>
</dbReference>
<dbReference type="Pfam" id="PF01061">
    <property type="entry name" value="ABC2_membrane"/>
    <property type="match status" value="1"/>
</dbReference>
<dbReference type="PANTHER" id="PTHR30413:SF10">
    <property type="entry name" value="CAPSULE POLYSACCHARIDE EXPORT INNER-MEMBRANE PROTEIN CTRC"/>
    <property type="match status" value="1"/>
</dbReference>
<dbReference type="PANTHER" id="PTHR30413">
    <property type="entry name" value="INNER MEMBRANE TRANSPORT PERMEASE"/>
    <property type="match status" value="1"/>
</dbReference>
<name>A0ABQ5UTN5_9HYPH</name>
<evidence type="ECO:0000313" key="11">
    <source>
        <dbReference type="EMBL" id="GLQ18656.1"/>
    </source>
</evidence>
<comment type="similarity">
    <text evidence="2">Belongs to the ABC-2 integral membrane protein family.</text>
</comment>
<keyword evidence="12" id="KW-1185">Reference proteome</keyword>
<keyword evidence="3" id="KW-0813">Transport</keyword>
<keyword evidence="8 9" id="KW-0472">Membrane</keyword>
<protein>
    <recommendedName>
        <fullName evidence="10">ABC-2 type transporter transmembrane domain-containing protein</fullName>
    </recommendedName>
</protein>
<evidence type="ECO:0000256" key="9">
    <source>
        <dbReference type="SAM" id="Phobius"/>
    </source>
</evidence>
<keyword evidence="6 9" id="KW-1133">Transmembrane helix</keyword>
<sequence length="163" mass="18644">MLNLPISSFLVSIQLLMRQLVNFAHNLVVVMVAVFLFPQHLGFENLIAFPGMFLVALNMLAVIQLVGYIGARYRDLEPLLAAIMQPLFFLTPVIFRPQQLGANEYILNFNPFAHWLKLIRGPLMGEVPPVETWLIVVVMTVVSWIAALWMTAAKRRRLAYWVH</sequence>
<keyword evidence="7" id="KW-0625">Polysaccharide transport</keyword>
<evidence type="ECO:0000256" key="8">
    <source>
        <dbReference type="ARBA" id="ARBA00023136"/>
    </source>
</evidence>
<evidence type="ECO:0000256" key="6">
    <source>
        <dbReference type="ARBA" id="ARBA00022989"/>
    </source>
</evidence>
<gene>
    <name evidence="11" type="ORF">GCM10007879_29050</name>
</gene>
<keyword evidence="5 9" id="KW-0812">Transmembrane</keyword>
<keyword evidence="7" id="KW-0762">Sugar transport</keyword>
<dbReference type="EMBL" id="BSNI01000002">
    <property type="protein sequence ID" value="GLQ18656.1"/>
    <property type="molecule type" value="Genomic_DNA"/>
</dbReference>
<feature type="transmembrane region" description="Helical" evidence="9">
    <location>
        <begin position="47"/>
        <end position="71"/>
    </location>
</feature>
<proteinExistence type="inferred from homology"/>
<feature type="transmembrane region" description="Helical" evidence="9">
    <location>
        <begin position="132"/>
        <end position="152"/>
    </location>
</feature>
<feature type="domain" description="ABC-2 type transporter transmembrane" evidence="10">
    <location>
        <begin position="13"/>
        <end position="121"/>
    </location>
</feature>
<evidence type="ECO:0000256" key="5">
    <source>
        <dbReference type="ARBA" id="ARBA00022692"/>
    </source>
</evidence>
<evidence type="ECO:0000256" key="3">
    <source>
        <dbReference type="ARBA" id="ARBA00022448"/>
    </source>
</evidence>
<evidence type="ECO:0000259" key="10">
    <source>
        <dbReference type="Pfam" id="PF01061"/>
    </source>
</evidence>
<accession>A0ABQ5UTN5</accession>
<feature type="transmembrane region" description="Helical" evidence="9">
    <location>
        <begin position="20"/>
        <end position="41"/>
    </location>
</feature>
<evidence type="ECO:0000256" key="4">
    <source>
        <dbReference type="ARBA" id="ARBA00022475"/>
    </source>
</evidence>
<feature type="transmembrane region" description="Helical" evidence="9">
    <location>
        <begin position="78"/>
        <end position="95"/>
    </location>
</feature>
<evidence type="ECO:0000256" key="1">
    <source>
        <dbReference type="ARBA" id="ARBA00004651"/>
    </source>
</evidence>
<evidence type="ECO:0000313" key="12">
    <source>
        <dbReference type="Proteomes" id="UP001161405"/>
    </source>
</evidence>
<keyword evidence="4" id="KW-1003">Cell membrane</keyword>